<evidence type="ECO:0000313" key="5">
    <source>
        <dbReference type="Proteomes" id="UP000823937"/>
    </source>
</evidence>
<reference evidence="4" key="2">
    <citation type="submission" date="2021-04" db="EMBL/GenBank/DDBJ databases">
        <authorList>
            <person name="Gilroy R."/>
        </authorList>
    </citation>
    <scope>NUCLEOTIDE SEQUENCE</scope>
    <source>
        <strain evidence="4">CHK169-2315</strain>
    </source>
</reference>
<dbReference type="Gene3D" id="3.40.109.10">
    <property type="entry name" value="NADH Oxidase"/>
    <property type="match status" value="1"/>
</dbReference>
<dbReference type="PANTHER" id="PTHR43673:SF10">
    <property type="entry name" value="NADH DEHYDROGENASE_NAD(P)H NITROREDUCTASE XCC3605-RELATED"/>
    <property type="match status" value="1"/>
</dbReference>
<dbReference type="Pfam" id="PF00881">
    <property type="entry name" value="Nitroreductase"/>
    <property type="match status" value="1"/>
</dbReference>
<dbReference type="PANTHER" id="PTHR43673">
    <property type="entry name" value="NAD(P)H NITROREDUCTASE YDGI-RELATED"/>
    <property type="match status" value="1"/>
</dbReference>
<comment type="caution">
    <text evidence="4">The sequence shown here is derived from an EMBL/GenBank/DDBJ whole genome shotgun (WGS) entry which is preliminary data.</text>
</comment>
<feature type="domain" description="Nitroreductase" evidence="3">
    <location>
        <begin position="7"/>
        <end position="159"/>
    </location>
</feature>
<dbReference type="SUPFAM" id="SSF55469">
    <property type="entry name" value="FMN-dependent nitroreductase-like"/>
    <property type="match status" value="1"/>
</dbReference>
<organism evidence="4 5">
    <name type="scientific">Candidatus Pseudogracilibacillus intestinigallinarum</name>
    <dbReference type="NCBI Taxonomy" id="2838742"/>
    <lineage>
        <taxon>Bacteria</taxon>
        <taxon>Bacillati</taxon>
        <taxon>Bacillota</taxon>
        <taxon>Bacilli</taxon>
        <taxon>Bacillales</taxon>
        <taxon>Bacillaceae</taxon>
        <taxon>Pseudogracilibacillus</taxon>
    </lineage>
</organism>
<dbReference type="GO" id="GO:0016491">
    <property type="term" value="F:oxidoreductase activity"/>
    <property type="evidence" value="ECO:0007669"/>
    <property type="project" value="UniProtKB-KW"/>
</dbReference>
<gene>
    <name evidence="4" type="ORF">H9895_01620</name>
</gene>
<dbReference type="AlphaFoldDB" id="A0A9D1PL02"/>
<proteinExistence type="inferred from homology"/>
<evidence type="ECO:0000313" key="4">
    <source>
        <dbReference type="EMBL" id="HIV73761.1"/>
    </source>
</evidence>
<comment type="similarity">
    <text evidence="1">Belongs to the nitroreductase family.</text>
</comment>
<dbReference type="Proteomes" id="UP000823937">
    <property type="component" value="Unassembled WGS sequence"/>
</dbReference>
<protein>
    <submittedName>
        <fullName evidence="4">Nitroreductase family protein</fullName>
    </submittedName>
</protein>
<reference evidence="4" key="1">
    <citation type="journal article" date="2021" name="PeerJ">
        <title>Extensive microbial diversity within the chicken gut microbiome revealed by metagenomics and culture.</title>
        <authorList>
            <person name="Gilroy R."/>
            <person name="Ravi A."/>
            <person name="Getino M."/>
            <person name="Pursley I."/>
            <person name="Horton D.L."/>
            <person name="Alikhan N.F."/>
            <person name="Baker D."/>
            <person name="Gharbi K."/>
            <person name="Hall N."/>
            <person name="Watson M."/>
            <person name="Adriaenssens E.M."/>
            <person name="Foster-Nyarko E."/>
            <person name="Jarju S."/>
            <person name="Secka A."/>
            <person name="Antonio M."/>
            <person name="Oren A."/>
            <person name="Chaudhuri R.R."/>
            <person name="La Ragione R."/>
            <person name="Hildebrand F."/>
            <person name="Pallen M.J."/>
        </authorList>
    </citation>
    <scope>NUCLEOTIDE SEQUENCE</scope>
    <source>
        <strain evidence="4">CHK169-2315</strain>
    </source>
</reference>
<keyword evidence="2" id="KW-0560">Oxidoreductase</keyword>
<evidence type="ECO:0000256" key="1">
    <source>
        <dbReference type="ARBA" id="ARBA00007118"/>
    </source>
</evidence>
<evidence type="ECO:0000256" key="2">
    <source>
        <dbReference type="ARBA" id="ARBA00023002"/>
    </source>
</evidence>
<dbReference type="InterPro" id="IPR000415">
    <property type="entry name" value="Nitroreductase-like"/>
</dbReference>
<dbReference type="EMBL" id="DXHX01000024">
    <property type="protein sequence ID" value="HIV73761.1"/>
    <property type="molecule type" value="Genomic_DNA"/>
</dbReference>
<accession>A0A9D1PL02</accession>
<sequence>MKKIDAIYKRSSVRQFQDIPISDEQLYSILEAGTLAPSSGNMQPWEFIVIKEPPYKEKVVSCTFSGFYAGTSNYQQWIKSAPVILIICANKKRTAARYGNLGYKWVPLDVANAVQNMILTMTQNGISCCWVGGIDENKIRESFRLPEYVQPIGLLPLGYATEEGQTKYKMPPEFVTHSHRYNEPYFKS</sequence>
<evidence type="ECO:0000259" key="3">
    <source>
        <dbReference type="Pfam" id="PF00881"/>
    </source>
</evidence>
<name>A0A9D1PL02_9BACI</name>
<dbReference type="InterPro" id="IPR029479">
    <property type="entry name" value="Nitroreductase"/>
</dbReference>